<evidence type="ECO:0000313" key="7">
    <source>
        <dbReference type="Proteomes" id="UP000001106"/>
    </source>
</evidence>
<dbReference type="Gene3D" id="2.20.25.420">
    <property type="entry name" value="ZPR1, zinc finger domain"/>
    <property type="match status" value="1"/>
</dbReference>
<dbReference type="NCBIfam" id="TIGR00340">
    <property type="entry name" value="zpr1_rel"/>
    <property type="match status" value="1"/>
</dbReference>
<reference evidence="6" key="1">
    <citation type="submission" date="2007-06" db="EMBL/GenBank/DDBJ databases">
        <title>Complete sequence of Methanococcus aeolicus Nankai-3.</title>
        <authorList>
            <consortium name="US DOE Joint Genome Institute"/>
            <person name="Copeland A."/>
            <person name="Lucas S."/>
            <person name="Lapidus A."/>
            <person name="Barry K."/>
            <person name="Glavina del Rio T."/>
            <person name="Dalin E."/>
            <person name="Tice H."/>
            <person name="Pitluck S."/>
            <person name="Chain P."/>
            <person name="Malfatti S."/>
            <person name="Shin M."/>
            <person name="Vergez L."/>
            <person name="Schmutz J."/>
            <person name="Larimer F."/>
            <person name="Land M."/>
            <person name="Hauser L."/>
            <person name="Kyrpides N."/>
            <person name="Lykidis A."/>
            <person name="Sieprawska-Lupa M."/>
            <person name="Whitman W.B."/>
            <person name="Richardson P."/>
        </authorList>
    </citation>
    <scope>NUCLEOTIDE SEQUENCE [LARGE SCALE GENOMIC DNA]</scope>
    <source>
        <strain evidence="6">Nankai-3</strain>
    </source>
</reference>
<evidence type="ECO:0000256" key="2">
    <source>
        <dbReference type="ARBA" id="ARBA00022723"/>
    </source>
</evidence>
<organism evidence="6 7">
    <name type="scientific">Methanococcus aeolicus (strain ATCC BAA-1280 / DSM 17508 / OCM 812 / Nankai-3)</name>
    <dbReference type="NCBI Taxonomy" id="419665"/>
    <lineage>
        <taxon>Archaea</taxon>
        <taxon>Methanobacteriati</taxon>
        <taxon>Methanobacteriota</taxon>
        <taxon>Methanomada group</taxon>
        <taxon>Methanococci</taxon>
        <taxon>Methanococcales</taxon>
        <taxon>Methanococcaceae</taxon>
        <taxon>Methanococcus</taxon>
    </lineage>
</organism>
<evidence type="ECO:0000256" key="4">
    <source>
        <dbReference type="ARBA" id="ARBA00022833"/>
    </source>
</evidence>
<dbReference type="InterPro" id="IPR004470">
    <property type="entry name" value="ZPR1-like_arc"/>
</dbReference>
<protein>
    <submittedName>
        <fullName evidence="6">ZPR1-related zinc finger protein</fullName>
    </submittedName>
</protein>
<evidence type="ECO:0000259" key="5">
    <source>
        <dbReference type="SMART" id="SM00709"/>
    </source>
</evidence>
<dbReference type="InterPro" id="IPR004457">
    <property type="entry name" value="Znf_ZPR1"/>
</dbReference>
<dbReference type="NCBIfam" id="TIGR00310">
    <property type="entry name" value="ZPR1_znf"/>
    <property type="match status" value="1"/>
</dbReference>
<dbReference type="RefSeq" id="WP_011973074.1">
    <property type="nucleotide sequence ID" value="NC_009635.1"/>
</dbReference>
<comment type="similarity">
    <text evidence="1">Belongs to the ZPR1 family.</text>
</comment>
<dbReference type="Pfam" id="PF22794">
    <property type="entry name" value="jr-ZPR1"/>
    <property type="match status" value="1"/>
</dbReference>
<dbReference type="InterPro" id="IPR040141">
    <property type="entry name" value="ZPR1"/>
</dbReference>
<name>A6UTX0_META3</name>
<dbReference type="PANTHER" id="PTHR10876:SF0">
    <property type="entry name" value="ZINC FINGER PROTEIN ZPR1"/>
    <property type="match status" value="1"/>
</dbReference>
<keyword evidence="2" id="KW-0479">Metal-binding</keyword>
<dbReference type="HOGENOM" id="CLU_107446_0_0_2"/>
<keyword evidence="3" id="KW-0863">Zinc-finger</keyword>
<dbReference type="eggNOG" id="arCOG04265">
    <property type="taxonomic scope" value="Archaea"/>
</dbReference>
<dbReference type="GO" id="GO:0008270">
    <property type="term" value="F:zinc ion binding"/>
    <property type="evidence" value="ECO:0007669"/>
    <property type="project" value="UniProtKB-KW"/>
</dbReference>
<dbReference type="PANTHER" id="PTHR10876">
    <property type="entry name" value="ZINC FINGER PROTEIN ZPR1"/>
    <property type="match status" value="1"/>
</dbReference>
<dbReference type="KEGG" id="mae:Maeo_0355"/>
<gene>
    <name evidence="6" type="ordered locus">Maeo_0355</name>
</gene>
<dbReference type="GeneID" id="5327212"/>
<dbReference type="InterPro" id="IPR042451">
    <property type="entry name" value="ZPR1_A/B_dom"/>
</dbReference>
<keyword evidence="4" id="KW-0862">Zinc</keyword>
<dbReference type="AlphaFoldDB" id="A6UTX0"/>
<feature type="domain" description="Zinc finger ZPR1-type" evidence="5">
    <location>
        <begin position="15"/>
        <end position="172"/>
    </location>
</feature>
<keyword evidence="7" id="KW-1185">Reference proteome</keyword>
<dbReference type="STRING" id="419665.Maeo_0355"/>
<dbReference type="OrthoDB" id="14924at2157"/>
<dbReference type="EMBL" id="CP000743">
    <property type="protein sequence ID" value="ABR55942.1"/>
    <property type="molecule type" value="Genomic_DNA"/>
</dbReference>
<sequence>MELGTSETVKSVNTIDCPICGSKDSLKIIVNELDIPYIGKVLETTMICSNCNYKNSDIMPTDVKEPKRYILKIQDEEDLNKRVVRSSTGFIRIPELGFEVKPGAASQGYVSNVEGVLNRLEESLMMLSRGAETEAEKKQAEKIAKKLEAIKQGKETATLIIEDPTGHSLIIGDGVIDEKLTDEEVNSLSKGEFIELKR</sequence>
<evidence type="ECO:0000313" key="6">
    <source>
        <dbReference type="EMBL" id="ABR55942.1"/>
    </source>
</evidence>
<proteinExistence type="inferred from homology"/>
<dbReference type="Gene3D" id="2.60.120.1040">
    <property type="entry name" value="ZPR1, A/B domain"/>
    <property type="match status" value="1"/>
</dbReference>
<evidence type="ECO:0000256" key="3">
    <source>
        <dbReference type="ARBA" id="ARBA00022771"/>
    </source>
</evidence>
<dbReference type="InterPro" id="IPR056180">
    <property type="entry name" value="ZPR1_jr_dom"/>
</dbReference>
<dbReference type="FunFam" id="2.60.120.1040:FF:000008">
    <property type="entry name" value="Zn finger containing protein"/>
    <property type="match status" value="1"/>
</dbReference>
<evidence type="ECO:0000256" key="1">
    <source>
        <dbReference type="ARBA" id="ARBA00008354"/>
    </source>
</evidence>
<dbReference type="Proteomes" id="UP000001106">
    <property type="component" value="Chromosome"/>
</dbReference>
<dbReference type="SMART" id="SM00709">
    <property type="entry name" value="Zpr1"/>
    <property type="match status" value="1"/>
</dbReference>
<accession>A6UTX0</accession>
<dbReference type="InterPro" id="IPR042452">
    <property type="entry name" value="ZPR1_Znf1/2"/>
</dbReference>